<proteinExistence type="predicted"/>
<reference evidence="3 4" key="1">
    <citation type="journal article" date="2016" name="Sci. Rep.">
        <title>The genome sequence of the outbreeding globe artichoke constructed de novo incorporating a phase-aware low-pass sequencing strategy of F1 progeny.</title>
        <authorList>
            <person name="Scaglione D."/>
            <person name="Reyes-Chin-Wo S."/>
            <person name="Acquadro A."/>
            <person name="Froenicke L."/>
            <person name="Portis E."/>
            <person name="Beitel C."/>
            <person name="Tirone M."/>
            <person name="Mauro R."/>
            <person name="Lo Monaco A."/>
            <person name="Mauromicale G."/>
            <person name="Faccioli P."/>
            <person name="Cattivelli L."/>
            <person name="Rieseberg L."/>
            <person name="Michelmore R."/>
            <person name="Lanteri S."/>
        </authorList>
    </citation>
    <scope>NUCLEOTIDE SEQUENCE [LARGE SCALE GENOMIC DNA]</scope>
    <source>
        <strain evidence="3">2C</strain>
    </source>
</reference>
<dbReference type="PANTHER" id="PTHR47357:SF7">
    <property type="entry name" value="STRUCTURAL MAINTENANCE OF CHROMOSOMES PROTEIN"/>
    <property type="match status" value="1"/>
</dbReference>
<dbReference type="PANTHER" id="PTHR47357">
    <property type="entry name" value="COP1-INTERACTIVE PROTEIN 1"/>
    <property type="match status" value="1"/>
</dbReference>
<dbReference type="AlphaFoldDB" id="A0A118JTY0"/>
<keyword evidence="4" id="KW-1185">Reference proteome</keyword>
<feature type="non-terminal residue" evidence="3">
    <location>
        <position position="1"/>
    </location>
</feature>
<evidence type="ECO:0000256" key="2">
    <source>
        <dbReference type="SAM" id="MobiDB-lite"/>
    </source>
</evidence>
<dbReference type="EMBL" id="LEKV01005118">
    <property type="protein sequence ID" value="KVH90100.1"/>
    <property type="molecule type" value="Genomic_DNA"/>
</dbReference>
<feature type="region of interest" description="Disordered" evidence="2">
    <location>
        <begin position="136"/>
        <end position="157"/>
    </location>
</feature>
<comment type="caution">
    <text evidence="3">The sequence shown here is derived from an EMBL/GenBank/DDBJ whole genome shotgun (WGS) entry which is preliminary data.</text>
</comment>
<sequence length="157" mass="17891">LLLLSQSLKDEIESKSKDQAKTLEEKESHESKVRDLELELGSLNSLKNESEMELQKKCLEISELVILSQNLKEELESKSKDQAKTLEEKGGYESKVKDLELKLESLEKLKHESELHLEKKGLEHSALTVLSRSLKEELESKSKDHAKTAEEKEGYAT</sequence>
<dbReference type="GO" id="GO:0005200">
    <property type="term" value="F:structural constituent of cytoskeleton"/>
    <property type="evidence" value="ECO:0007669"/>
    <property type="project" value="TreeGrafter"/>
</dbReference>
<evidence type="ECO:0000256" key="1">
    <source>
        <dbReference type="SAM" id="Coils"/>
    </source>
</evidence>
<feature type="non-terminal residue" evidence="3">
    <location>
        <position position="157"/>
    </location>
</feature>
<protein>
    <submittedName>
        <fullName evidence="3">Uncharacterized protein</fullName>
    </submittedName>
</protein>
<dbReference type="Proteomes" id="UP000243975">
    <property type="component" value="Unassembled WGS sequence"/>
</dbReference>
<feature type="coiled-coil region" evidence="1">
    <location>
        <begin position="19"/>
        <end position="116"/>
    </location>
</feature>
<name>A0A118JTY0_CYNCS</name>
<accession>A0A118JTY0</accession>
<gene>
    <name evidence="3" type="ORF">Ccrd_007992</name>
</gene>
<dbReference type="Gramene" id="KVH90100">
    <property type="protein sequence ID" value="KVH90100"/>
    <property type="gene ID" value="Ccrd_007992"/>
</dbReference>
<organism evidence="3 4">
    <name type="scientific">Cynara cardunculus var. scolymus</name>
    <name type="common">Globe artichoke</name>
    <name type="synonym">Cynara scolymus</name>
    <dbReference type="NCBI Taxonomy" id="59895"/>
    <lineage>
        <taxon>Eukaryota</taxon>
        <taxon>Viridiplantae</taxon>
        <taxon>Streptophyta</taxon>
        <taxon>Embryophyta</taxon>
        <taxon>Tracheophyta</taxon>
        <taxon>Spermatophyta</taxon>
        <taxon>Magnoliopsida</taxon>
        <taxon>eudicotyledons</taxon>
        <taxon>Gunneridae</taxon>
        <taxon>Pentapetalae</taxon>
        <taxon>asterids</taxon>
        <taxon>campanulids</taxon>
        <taxon>Asterales</taxon>
        <taxon>Asteraceae</taxon>
        <taxon>Carduoideae</taxon>
        <taxon>Cardueae</taxon>
        <taxon>Carduinae</taxon>
        <taxon>Cynara</taxon>
    </lineage>
</organism>
<evidence type="ECO:0000313" key="4">
    <source>
        <dbReference type="Proteomes" id="UP000243975"/>
    </source>
</evidence>
<dbReference type="GO" id="GO:0005856">
    <property type="term" value="C:cytoskeleton"/>
    <property type="evidence" value="ECO:0007669"/>
    <property type="project" value="TreeGrafter"/>
</dbReference>
<keyword evidence="1" id="KW-0175">Coiled coil</keyword>
<evidence type="ECO:0000313" key="3">
    <source>
        <dbReference type="EMBL" id="KVH90100.1"/>
    </source>
</evidence>